<proteinExistence type="predicted"/>
<dbReference type="Proteomes" id="UP001150907">
    <property type="component" value="Unassembled WGS sequence"/>
</dbReference>
<name>A0A9W8BFU6_9FUNG</name>
<protein>
    <recommendedName>
        <fullName evidence="2">Fungal-type protein kinase domain-containing protein</fullName>
    </recommendedName>
</protein>
<feature type="signal peptide" evidence="1">
    <location>
        <begin position="1"/>
        <end position="25"/>
    </location>
</feature>
<dbReference type="EMBL" id="JANBQF010000364">
    <property type="protein sequence ID" value="KAJ2001795.1"/>
    <property type="molecule type" value="Genomic_DNA"/>
</dbReference>
<dbReference type="PANTHER" id="PTHR38248:SF2">
    <property type="entry name" value="FUNK1 11"/>
    <property type="match status" value="1"/>
</dbReference>
<evidence type="ECO:0000256" key="1">
    <source>
        <dbReference type="SAM" id="SignalP"/>
    </source>
</evidence>
<dbReference type="Gene3D" id="1.10.510.10">
    <property type="entry name" value="Transferase(Phosphotransferase) domain 1"/>
    <property type="match status" value="1"/>
</dbReference>
<feature type="chain" id="PRO_5040830856" description="Fungal-type protein kinase domain-containing protein" evidence="1">
    <location>
        <begin position="26"/>
        <end position="334"/>
    </location>
</feature>
<keyword evidence="4" id="KW-1185">Reference proteome</keyword>
<evidence type="ECO:0000313" key="3">
    <source>
        <dbReference type="EMBL" id="KAJ2001795.1"/>
    </source>
</evidence>
<sequence>MLLRSSGWIALRQLTVLVTTPYVQPLESVENADELIVMLADAMRAHGWVLEKCRLFHCDISSNNIMIERKKDADGNLSANGMLIDFDYAIDPDTECIMRSERTGTLPYMSALNLEEHASWRTKLDNWESLLYVLLNLRPPGMTRQVERYLLVYPELSMRRCSKEHKGTEQETMEHMRMCASGDTWPKRQEGRTTVDVWIWDHASERTSFVGIGTADWARASETLARGLQASAQGRVMEARVRQLVQRAYQQRLGYVRERWWHRSESQIGREEDSRILQSKRRRLMRIEQPVLKGEDDGVPGWSRTMPPGDVFMLFFYARHALSGRTGRPHRLSE</sequence>
<reference evidence="3" key="1">
    <citation type="submission" date="2022-07" db="EMBL/GenBank/DDBJ databases">
        <title>Phylogenomic reconstructions and comparative analyses of Kickxellomycotina fungi.</title>
        <authorList>
            <person name="Reynolds N.K."/>
            <person name="Stajich J.E."/>
            <person name="Barry K."/>
            <person name="Grigoriev I.V."/>
            <person name="Crous P."/>
            <person name="Smith M.E."/>
        </authorList>
    </citation>
    <scope>NUCLEOTIDE SEQUENCE</scope>
    <source>
        <strain evidence="3">IMI 214461</strain>
    </source>
</reference>
<dbReference type="PANTHER" id="PTHR38248">
    <property type="entry name" value="FUNK1 6"/>
    <property type="match status" value="1"/>
</dbReference>
<dbReference type="AlphaFoldDB" id="A0A9W8BFU6"/>
<comment type="caution">
    <text evidence="3">The sequence shown here is derived from an EMBL/GenBank/DDBJ whole genome shotgun (WGS) entry which is preliminary data.</text>
</comment>
<dbReference type="Pfam" id="PF17667">
    <property type="entry name" value="Pkinase_fungal"/>
    <property type="match status" value="1"/>
</dbReference>
<evidence type="ECO:0000259" key="2">
    <source>
        <dbReference type="Pfam" id="PF17667"/>
    </source>
</evidence>
<organism evidence="3 4">
    <name type="scientific">Coemansia thaxteri</name>
    <dbReference type="NCBI Taxonomy" id="2663907"/>
    <lineage>
        <taxon>Eukaryota</taxon>
        <taxon>Fungi</taxon>
        <taxon>Fungi incertae sedis</taxon>
        <taxon>Zoopagomycota</taxon>
        <taxon>Kickxellomycotina</taxon>
        <taxon>Kickxellomycetes</taxon>
        <taxon>Kickxellales</taxon>
        <taxon>Kickxellaceae</taxon>
        <taxon>Coemansia</taxon>
    </lineage>
</organism>
<dbReference type="InterPro" id="IPR011009">
    <property type="entry name" value="Kinase-like_dom_sf"/>
</dbReference>
<keyword evidence="1" id="KW-0732">Signal</keyword>
<dbReference type="InterPro" id="IPR040976">
    <property type="entry name" value="Pkinase_fungal"/>
</dbReference>
<evidence type="ECO:0000313" key="4">
    <source>
        <dbReference type="Proteomes" id="UP001150907"/>
    </source>
</evidence>
<feature type="domain" description="Fungal-type protein kinase" evidence="2">
    <location>
        <begin position="12"/>
        <end position="135"/>
    </location>
</feature>
<accession>A0A9W8BFU6</accession>
<gene>
    <name evidence="3" type="ORF">H4R26_003935</name>
</gene>
<dbReference type="OrthoDB" id="2747778at2759"/>
<dbReference type="SUPFAM" id="SSF56112">
    <property type="entry name" value="Protein kinase-like (PK-like)"/>
    <property type="match status" value="1"/>
</dbReference>